<sequence length="459" mass="48124">MSVDHPLGHPPGAAGRGGSGAPPRLGRRRLLGLGLAGAGAALAPWALGGCASPASAGGPSHLRVWDPFSGGDGMLMDEMIADVSGGRDGFRIDRTILEWGPSYYTKLAMAAAGGRPPEVAVLHLSRMAGYAPGGLLDPFDPDLLAEFGITEADFVPGLWERAHHDGRLYAVPLDTHPFVVFYDTGIADRAGLLDGEGRLVALDSPEAMLAAGADLADAGGGAGILFGHVLDPAQNWRLFHGLYAQTGATFTLPDGGPPGIDADAALRVVTFMCDLFDGRVNPNNLDYFGAMAAFNGGRGGLVMMGEWELPTLAAAGRPLGAAPFPPVFGRPGAFADSHSFVLPHQENPDQARRREAHRYVAEILRRSLTWASAGHIPAYQPVTADPAYRELEPQSSYVTAAESAVLDPPTWFTGAGSTFQNEMCQPLQAALLGDASPEAAVEQLIDECAQLLDQPNPVV</sequence>
<organism evidence="2 3">
    <name type="scientific">Streptomyces hainanensis</name>
    <dbReference type="NCBI Taxonomy" id="402648"/>
    <lineage>
        <taxon>Bacteria</taxon>
        <taxon>Bacillati</taxon>
        <taxon>Actinomycetota</taxon>
        <taxon>Actinomycetes</taxon>
        <taxon>Kitasatosporales</taxon>
        <taxon>Streptomycetaceae</taxon>
        <taxon>Streptomyces</taxon>
    </lineage>
</organism>
<protein>
    <submittedName>
        <fullName evidence="2">Extracellular solute-binding protein</fullName>
    </submittedName>
</protein>
<comment type="caution">
    <text evidence="2">The sequence shown here is derived from an EMBL/GenBank/DDBJ whole genome shotgun (WGS) entry which is preliminary data.</text>
</comment>
<dbReference type="Proteomes" id="UP000295345">
    <property type="component" value="Unassembled WGS sequence"/>
</dbReference>
<dbReference type="InterPro" id="IPR050490">
    <property type="entry name" value="Bact_solute-bd_prot1"/>
</dbReference>
<dbReference type="PROSITE" id="PS51318">
    <property type="entry name" value="TAT"/>
    <property type="match status" value="1"/>
</dbReference>
<name>A0A4R4TI23_9ACTN</name>
<dbReference type="EMBL" id="SMKI01000057">
    <property type="protein sequence ID" value="TDC77277.1"/>
    <property type="molecule type" value="Genomic_DNA"/>
</dbReference>
<accession>A0A4R4TI23</accession>
<dbReference type="Pfam" id="PF01547">
    <property type="entry name" value="SBP_bac_1"/>
    <property type="match status" value="1"/>
</dbReference>
<evidence type="ECO:0000313" key="3">
    <source>
        <dbReference type="Proteomes" id="UP000295345"/>
    </source>
</evidence>
<dbReference type="InterPro" id="IPR006059">
    <property type="entry name" value="SBP"/>
</dbReference>
<proteinExistence type="predicted"/>
<dbReference type="SUPFAM" id="SSF53850">
    <property type="entry name" value="Periplasmic binding protein-like II"/>
    <property type="match status" value="1"/>
</dbReference>
<feature type="region of interest" description="Disordered" evidence="1">
    <location>
        <begin position="1"/>
        <end position="23"/>
    </location>
</feature>
<dbReference type="RefSeq" id="WP_132817171.1">
    <property type="nucleotide sequence ID" value="NZ_SMKI01000057.1"/>
</dbReference>
<dbReference type="PANTHER" id="PTHR43649">
    <property type="entry name" value="ARABINOSE-BINDING PROTEIN-RELATED"/>
    <property type="match status" value="1"/>
</dbReference>
<dbReference type="InterPro" id="IPR006311">
    <property type="entry name" value="TAT_signal"/>
</dbReference>
<dbReference type="PANTHER" id="PTHR43649:SF14">
    <property type="entry name" value="BLR3389 PROTEIN"/>
    <property type="match status" value="1"/>
</dbReference>
<reference evidence="2 3" key="1">
    <citation type="submission" date="2019-03" db="EMBL/GenBank/DDBJ databases">
        <title>Draft genome sequences of novel Actinobacteria.</title>
        <authorList>
            <person name="Sahin N."/>
            <person name="Ay H."/>
            <person name="Saygin H."/>
        </authorList>
    </citation>
    <scope>NUCLEOTIDE SEQUENCE [LARGE SCALE GENOMIC DNA]</scope>
    <source>
        <strain evidence="2 3">DSM 41900</strain>
    </source>
</reference>
<dbReference type="OrthoDB" id="4393730at2"/>
<evidence type="ECO:0000313" key="2">
    <source>
        <dbReference type="EMBL" id="TDC77277.1"/>
    </source>
</evidence>
<gene>
    <name evidence="2" type="ORF">E1283_07795</name>
</gene>
<evidence type="ECO:0000256" key="1">
    <source>
        <dbReference type="SAM" id="MobiDB-lite"/>
    </source>
</evidence>
<dbReference type="AlphaFoldDB" id="A0A4R4TI23"/>
<keyword evidence="3" id="KW-1185">Reference proteome</keyword>
<dbReference type="Gene3D" id="3.40.190.10">
    <property type="entry name" value="Periplasmic binding protein-like II"/>
    <property type="match status" value="1"/>
</dbReference>